<keyword evidence="6" id="KW-0732">Signal</keyword>
<feature type="signal peptide" evidence="6">
    <location>
        <begin position="1"/>
        <end position="19"/>
    </location>
</feature>
<dbReference type="AlphaFoldDB" id="A0A9R1CWN3"/>
<name>A0A9R1CWN3_9BACT</name>
<dbReference type="InterPro" id="IPR000889">
    <property type="entry name" value="Glutathione_peroxidase"/>
</dbReference>
<evidence type="ECO:0000256" key="6">
    <source>
        <dbReference type="SAM" id="SignalP"/>
    </source>
</evidence>
<evidence type="ECO:0000256" key="5">
    <source>
        <dbReference type="RuleBase" id="RU000499"/>
    </source>
</evidence>
<gene>
    <name evidence="8" type="ORF">PRLR5076_01540</name>
</gene>
<keyword evidence="2 5" id="KW-0575">Peroxidase</keyword>
<dbReference type="Proteomes" id="UP000825483">
    <property type="component" value="Unassembled WGS sequence"/>
</dbReference>
<dbReference type="InterPro" id="IPR013766">
    <property type="entry name" value="Thioredoxin_domain"/>
</dbReference>
<dbReference type="Pfam" id="PF00255">
    <property type="entry name" value="GSHPx"/>
    <property type="match status" value="1"/>
</dbReference>
<dbReference type="CDD" id="cd00340">
    <property type="entry name" value="GSH_Peroxidase"/>
    <property type="match status" value="1"/>
</dbReference>
<proteinExistence type="inferred from homology"/>
<reference evidence="8" key="1">
    <citation type="journal article" date="2022" name="Int. J. Syst. Evol. Microbiol.">
        <title>Prevotella lacticifex sp. nov., isolated from the rumen of cows.</title>
        <authorList>
            <person name="Shinkai T."/>
            <person name="Ikeyama N."/>
            <person name="Kumagai M."/>
            <person name="Ohmori H."/>
            <person name="Sakamoto M."/>
            <person name="Ohkuma M."/>
            <person name="Mitsumori M."/>
        </authorList>
    </citation>
    <scope>NUCLEOTIDE SEQUENCE</scope>
    <source>
        <strain evidence="8">R5076</strain>
    </source>
</reference>
<dbReference type="InterPro" id="IPR029759">
    <property type="entry name" value="GPX_AS"/>
</dbReference>
<dbReference type="GO" id="GO:0004601">
    <property type="term" value="F:peroxidase activity"/>
    <property type="evidence" value="ECO:0007669"/>
    <property type="project" value="UniProtKB-KW"/>
</dbReference>
<comment type="caution">
    <text evidence="8">The sequence shown here is derived from an EMBL/GenBank/DDBJ whole genome shotgun (WGS) entry which is preliminary data.</text>
</comment>
<feature type="chain" id="PRO_5040283421" description="Glutathione peroxidase" evidence="6">
    <location>
        <begin position="20"/>
        <end position="208"/>
    </location>
</feature>
<keyword evidence="3 5" id="KW-0560">Oxidoreductase</keyword>
<dbReference type="PANTHER" id="PTHR11592">
    <property type="entry name" value="GLUTATHIONE PEROXIDASE"/>
    <property type="match status" value="1"/>
</dbReference>
<evidence type="ECO:0000256" key="1">
    <source>
        <dbReference type="ARBA" id="ARBA00006926"/>
    </source>
</evidence>
<sequence length="208" mass="23449">MKRTLTIAVLLMLTFVGMAQNNTKDMKTVYDFSLNDKSGNELSLSQYKGKVLLIVNTATGCGFTPQYEDLEAMYHSLKDKGLEILDVPCNQFGHQAPGTDTEIKEFCTLKFGADFPQFKKSDVNGANELPLYTWLKSQKPCLGGYDAKLAAVMEKLYNEANPEPRKKDDIQWNFTKFLINRNGEVIARFEPTVDMKEVKKQVEAALAE</sequence>
<evidence type="ECO:0000313" key="9">
    <source>
        <dbReference type="Proteomes" id="UP000825483"/>
    </source>
</evidence>
<evidence type="ECO:0000313" key="8">
    <source>
        <dbReference type="EMBL" id="GJG57303.1"/>
    </source>
</evidence>
<accession>A0A9R1CWN3</accession>
<evidence type="ECO:0000256" key="4">
    <source>
        <dbReference type="PIRSR" id="PIRSR000303-1"/>
    </source>
</evidence>
<dbReference type="GO" id="GO:0034599">
    <property type="term" value="P:cellular response to oxidative stress"/>
    <property type="evidence" value="ECO:0007669"/>
    <property type="project" value="TreeGrafter"/>
</dbReference>
<dbReference type="Gene3D" id="3.40.30.10">
    <property type="entry name" value="Glutaredoxin"/>
    <property type="match status" value="1"/>
</dbReference>
<dbReference type="EMBL" id="BPUB01000001">
    <property type="protein sequence ID" value="GJG57303.1"/>
    <property type="molecule type" value="Genomic_DNA"/>
</dbReference>
<feature type="active site" evidence="4">
    <location>
        <position position="61"/>
    </location>
</feature>
<dbReference type="PROSITE" id="PS00460">
    <property type="entry name" value="GLUTATHIONE_PEROXID_1"/>
    <property type="match status" value="1"/>
</dbReference>
<dbReference type="PRINTS" id="PR01011">
    <property type="entry name" value="GLUTPROXDASE"/>
</dbReference>
<protein>
    <recommendedName>
        <fullName evidence="5">Glutathione peroxidase</fullName>
    </recommendedName>
</protein>
<comment type="similarity">
    <text evidence="1 5">Belongs to the glutathione peroxidase family.</text>
</comment>
<dbReference type="PROSITE" id="PS51352">
    <property type="entry name" value="THIOREDOXIN_2"/>
    <property type="match status" value="1"/>
</dbReference>
<organism evidence="8 9">
    <name type="scientific">Prevotella lacticifex</name>
    <dbReference type="NCBI Taxonomy" id="2854755"/>
    <lineage>
        <taxon>Bacteria</taxon>
        <taxon>Pseudomonadati</taxon>
        <taxon>Bacteroidota</taxon>
        <taxon>Bacteroidia</taxon>
        <taxon>Bacteroidales</taxon>
        <taxon>Prevotellaceae</taxon>
        <taxon>Prevotella</taxon>
    </lineage>
</organism>
<dbReference type="FunFam" id="3.40.30.10:FF:000010">
    <property type="entry name" value="Glutathione peroxidase"/>
    <property type="match status" value="1"/>
</dbReference>
<feature type="domain" description="Thioredoxin" evidence="7">
    <location>
        <begin position="23"/>
        <end position="207"/>
    </location>
</feature>
<dbReference type="PANTHER" id="PTHR11592:SF78">
    <property type="entry name" value="GLUTATHIONE PEROXIDASE"/>
    <property type="match status" value="1"/>
</dbReference>
<dbReference type="PIRSF" id="PIRSF000303">
    <property type="entry name" value="Glutathion_perox"/>
    <property type="match status" value="1"/>
</dbReference>
<dbReference type="PROSITE" id="PS51355">
    <property type="entry name" value="GLUTATHIONE_PEROXID_3"/>
    <property type="match status" value="1"/>
</dbReference>
<dbReference type="SUPFAM" id="SSF52833">
    <property type="entry name" value="Thioredoxin-like"/>
    <property type="match status" value="1"/>
</dbReference>
<evidence type="ECO:0000259" key="7">
    <source>
        <dbReference type="PROSITE" id="PS51352"/>
    </source>
</evidence>
<keyword evidence="9" id="KW-1185">Reference proteome</keyword>
<dbReference type="InterPro" id="IPR036249">
    <property type="entry name" value="Thioredoxin-like_sf"/>
</dbReference>
<evidence type="ECO:0000256" key="3">
    <source>
        <dbReference type="ARBA" id="ARBA00023002"/>
    </source>
</evidence>
<evidence type="ECO:0000256" key="2">
    <source>
        <dbReference type="ARBA" id="ARBA00022559"/>
    </source>
</evidence>